<name>M1BFF9_SOLTU</name>
<proteinExistence type="predicted"/>
<sequence length="76" mass="8360">MGLDVSFFLDDHTQVPRISIQHTVDPTKTPESVVSAELRKPGQWFAWGQQWSPSVGPSQGVGSGRDNIHSSQDTQL</sequence>
<dbReference type="EnsemblPlants" id="PGSC0003DMT400043975">
    <property type="protein sequence ID" value="PGSC0003DMT400043975"/>
    <property type="gene ID" value="PGSC0003DMG400017066"/>
</dbReference>
<reference evidence="3" key="1">
    <citation type="journal article" date="2011" name="Nature">
        <title>Genome sequence and analysis of the tuber crop potato.</title>
        <authorList>
            <consortium name="The Potato Genome Sequencing Consortium"/>
        </authorList>
    </citation>
    <scope>NUCLEOTIDE SEQUENCE [LARGE SCALE GENOMIC DNA]</scope>
    <source>
        <strain evidence="3">cv. DM1-3 516 R44</strain>
    </source>
</reference>
<accession>M1BFF9</accession>
<keyword evidence="3" id="KW-1185">Reference proteome</keyword>
<dbReference type="HOGENOM" id="CLU_2659367_0_0_1"/>
<dbReference type="Gramene" id="PGSC0003DMT400043975">
    <property type="protein sequence ID" value="PGSC0003DMT400043975"/>
    <property type="gene ID" value="PGSC0003DMG400017066"/>
</dbReference>
<evidence type="ECO:0000256" key="1">
    <source>
        <dbReference type="SAM" id="MobiDB-lite"/>
    </source>
</evidence>
<protein>
    <submittedName>
        <fullName evidence="2">Late blight resistance protein</fullName>
    </submittedName>
</protein>
<organism evidence="2 3">
    <name type="scientific">Solanum tuberosum</name>
    <name type="common">Potato</name>
    <dbReference type="NCBI Taxonomy" id="4113"/>
    <lineage>
        <taxon>Eukaryota</taxon>
        <taxon>Viridiplantae</taxon>
        <taxon>Streptophyta</taxon>
        <taxon>Embryophyta</taxon>
        <taxon>Tracheophyta</taxon>
        <taxon>Spermatophyta</taxon>
        <taxon>Magnoliopsida</taxon>
        <taxon>eudicotyledons</taxon>
        <taxon>Gunneridae</taxon>
        <taxon>Pentapetalae</taxon>
        <taxon>asterids</taxon>
        <taxon>lamiids</taxon>
        <taxon>Solanales</taxon>
        <taxon>Solanaceae</taxon>
        <taxon>Solanoideae</taxon>
        <taxon>Solaneae</taxon>
        <taxon>Solanum</taxon>
    </lineage>
</organism>
<feature type="region of interest" description="Disordered" evidence="1">
    <location>
        <begin position="48"/>
        <end position="76"/>
    </location>
</feature>
<dbReference type="AlphaFoldDB" id="M1BFF9"/>
<dbReference type="PaxDb" id="4113-PGSC0003DMT400043975"/>
<dbReference type="InParanoid" id="M1BFF9"/>
<dbReference type="Proteomes" id="UP000011115">
    <property type="component" value="Unassembled WGS sequence"/>
</dbReference>
<evidence type="ECO:0000313" key="3">
    <source>
        <dbReference type="Proteomes" id="UP000011115"/>
    </source>
</evidence>
<evidence type="ECO:0000313" key="2">
    <source>
        <dbReference type="EnsemblPlants" id="PGSC0003DMT400043975"/>
    </source>
</evidence>
<reference evidence="2" key="2">
    <citation type="submission" date="2015-06" db="UniProtKB">
        <authorList>
            <consortium name="EnsemblPlants"/>
        </authorList>
    </citation>
    <scope>IDENTIFICATION</scope>
    <source>
        <strain evidence="2">DM1-3 516 R44</strain>
    </source>
</reference>